<evidence type="ECO:0000256" key="1">
    <source>
        <dbReference type="SAM" id="MobiDB-lite"/>
    </source>
</evidence>
<dbReference type="Proteomes" id="UP000566819">
    <property type="component" value="Unassembled WGS sequence"/>
</dbReference>
<feature type="compositionally biased region" description="Acidic residues" evidence="1">
    <location>
        <begin position="86"/>
        <end position="96"/>
    </location>
</feature>
<evidence type="ECO:0000313" key="2">
    <source>
        <dbReference type="EMBL" id="KAF4636807.1"/>
    </source>
</evidence>
<feature type="compositionally biased region" description="Polar residues" evidence="1">
    <location>
        <begin position="104"/>
        <end position="138"/>
    </location>
</feature>
<organism evidence="2 3">
    <name type="scientific">Cudoniella acicularis</name>
    <dbReference type="NCBI Taxonomy" id="354080"/>
    <lineage>
        <taxon>Eukaryota</taxon>
        <taxon>Fungi</taxon>
        <taxon>Dikarya</taxon>
        <taxon>Ascomycota</taxon>
        <taxon>Pezizomycotina</taxon>
        <taxon>Leotiomycetes</taxon>
        <taxon>Helotiales</taxon>
        <taxon>Tricladiaceae</taxon>
        <taxon>Cudoniella</taxon>
    </lineage>
</organism>
<feature type="region of interest" description="Disordered" evidence="1">
    <location>
        <begin position="82"/>
        <end position="150"/>
    </location>
</feature>
<comment type="caution">
    <text evidence="2">The sequence shown here is derived from an EMBL/GenBank/DDBJ whole genome shotgun (WGS) entry which is preliminary data.</text>
</comment>
<accession>A0A8H4W7K3</accession>
<protein>
    <submittedName>
        <fullName evidence="2">Uncharacterized protein</fullName>
    </submittedName>
</protein>
<proteinExistence type="predicted"/>
<dbReference type="EMBL" id="JAAMPI010000049">
    <property type="protein sequence ID" value="KAF4636807.1"/>
    <property type="molecule type" value="Genomic_DNA"/>
</dbReference>
<keyword evidence="3" id="KW-1185">Reference proteome</keyword>
<evidence type="ECO:0000313" key="3">
    <source>
        <dbReference type="Proteomes" id="UP000566819"/>
    </source>
</evidence>
<gene>
    <name evidence="2" type="ORF">G7Y89_g1303</name>
</gene>
<name>A0A8H4W7K3_9HELO</name>
<dbReference type="AlphaFoldDB" id="A0A8H4W7K3"/>
<sequence length="150" mass="16395">MPYNFDEFCEFEEKAEVLGGAHVSQMGLPLDRAFLGPVERNKNLEGVSTACDELSSVENYHRIFILPPNGIDLEIAALRISYDTSSENDDPGDDDPGDGHSTGPDYSSQDYPSSEYSDHPSSVSSTFREAFSGGNQNDIVGLGQSRLPER</sequence>
<reference evidence="2 3" key="1">
    <citation type="submission" date="2020-03" db="EMBL/GenBank/DDBJ databases">
        <title>Draft Genome Sequence of Cudoniella acicularis.</title>
        <authorList>
            <person name="Buettner E."/>
            <person name="Kellner H."/>
        </authorList>
    </citation>
    <scope>NUCLEOTIDE SEQUENCE [LARGE SCALE GENOMIC DNA]</scope>
    <source>
        <strain evidence="2 3">DSM 108380</strain>
    </source>
</reference>